<keyword evidence="3" id="KW-0067">ATP-binding</keyword>
<dbReference type="OrthoDB" id="3176919at2"/>
<dbReference type="AlphaFoldDB" id="A0A5M7C005"/>
<evidence type="ECO:0000313" key="4">
    <source>
        <dbReference type="Proteomes" id="UP000323946"/>
    </source>
</evidence>
<dbReference type="Pfam" id="PF13191">
    <property type="entry name" value="AAA_16"/>
    <property type="match status" value="1"/>
</dbReference>
<protein>
    <submittedName>
        <fullName evidence="3">ATP-binding protein</fullName>
    </submittedName>
</protein>
<feature type="compositionally biased region" description="Basic and acidic residues" evidence="1">
    <location>
        <begin position="147"/>
        <end position="165"/>
    </location>
</feature>
<sequence length="182" mass="20275">MKKAHSNRVIRPDERRLFDVLADTSRHRGRVIEVSGEPGSGKTRILADFTQSARDRNTTVLIGRCTEADATAPFRCLRQCAHRAAERIPRIRVREARRPPRILQRWGARRLEALRRTAHFPAGLAGGRGRGDRARRLPLGRLPFSAADRRPDHALSGHATDRDRPPAPADAAGTVPIADPRT</sequence>
<dbReference type="GO" id="GO:0005524">
    <property type="term" value="F:ATP binding"/>
    <property type="evidence" value="ECO:0007669"/>
    <property type="project" value="UniProtKB-KW"/>
</dbReference>
<comment type="caution">
    <text evidence="3">The sequence shown here is derived from an EMBL/GenBank/DDBJ whole genome shotgun (WGS) entry which is preliminary data.</text>
</comment>
<gene>
    <name evidence="3" type="ORF">F1721_10815</name>
</gene>
<dbReference type="RefSeq" id="WP_150066458.1">
    <property type="nucleotide sequence ID" value="NZ_VWPH01000004.1"/>
</dbReference>
<evidence type="ECO:0000313" key="3">
    <source>
        <dbReference type="EMBL" id="KAA5835262.1"/>
    </source>
</evidence>
<keyword evidence="3" id="KW-0547">Nucleotide-binding</keyword>
<evidence type="ECO:0000259" key="2">
    <source>
        <dbReference type="Pfam" id="PF13191"/>
    </source>
</evidence>
<organism evidence="3 4">
    <name type="scientific">Saccharopolyspora hirsuta</name>
    <dbReference type="NCBI Taxonomy" id="1837"/>
    <lineage>
        <taxon>Bacteria</taxon>
        <taxon>Bacillati</taxon>
        <taxon>Actinomycetota</taxon>
        <taxon>Actinomycetes</taxon>
        <taxon>Pseudonocardiales</taxon>
        <taxon>Pseudonocardiaceae</taxon>
        <taxon>Saccharopolyspora</taxon>
    </lineage>
</organism>
<dbReference type="InterPro" id="IPR041664">
    <property type="entry name" value="AAA_16"/>
</dbReference>
<accession>A0A5M7C005</accession>
<keyword evidence="4" id="KW-1185">Reference proteome</keyword>
<proteinExistence type="predicted"/>
<evidence type="ECO:0000256" key="1">
    <source>
        <dbReference type="SAM" id="MobiDB-lite"/>
    </source>
</evidence>
<reference evidence="3 4" key="1">
    <citation type="submission" date="2019-09" db="EMBL/GenBank/DDBJ databases">
        <title>Draft genome sequence of the thermophilic Saccharopolyspora hirsuta VKM Ac-666T.</title>
        <authorList>
            <person name="Lobastova T.G."/>
            <person name="Fokina V."/>
            <person name="Bragin E.Y."/>
            <person name="Shtratnikova V.Y."/>
            <person name="Starodumova I.P."/>
            <person name="Tarlachkov S.V."/>
            <person name="Donova M.V."/>
        </authorList>
    </citation>
    <scope>NUCLEOTIDE SEQUENCE [LARGE SCALE GENOMIC DNA]</scope>
    <source>
        <strain evidence="3 4">VKM Ac-666</strain>
    </source>
</reference>
<dbReference type="Proteomes" id="UP000323946">
    <property type="component" value="Unassembled WGS sequence"/>
</dbReference>
<dbReference type="EMBL" id="VWPH01000004">
    <property type="protein sequence ID" value="KAA5835262.1"/>
    <property type="molecule type" value="Genomic_DNA"/>
</dbReference>
<feature type="domain" description="Orc1-like AAA ATPase" evidence="2">
    <location>
        <begin position="15"/>
        <end position="138"/>
    </location>
</feature>
<dbReference type="InterPro" id="IPR027417">
    <property type="entry name" value="P-loop_NTPase"/>
</dbReference>
<dbReference type="SUPFAM" id="SSF52540">
    <property type="entry name" value="P-loop containing nucleoside triphosphate hydrolases"/>
    <property type="match status" value="1"/>
</dbReference>
<name>A0A5M7C005_SACHI</name>
<feature type="region of interest" description="Disordered" evidence="1">
    <location>
        <begin position="141"/>
        <end position="182"/>
    </location>
</feature>